<reference evidence="1" key="1">
    <citation type="submission" date="2020-10" db="EMBL/GenBank/DDBJ databases">
        <authorList>
            <person name="Watts S.C."/>
            <person name="Judd L.M."/>
            <person name="Carzino R."/>
            <person name="Ranganathan S."/>
            <person name="Holt K.E."/>
        </authorList>
    </citation>
    <scope>NUCLEOTIDE SEQUENCE</scope>
    <source>
        <strain evidence="1">M1C124_1</strain>
        <plasmid evidence="1">pM1C124_1</plasmid>
    </source>
</reference>
<organism evidence="1">
    <name type="scientific">Haemophilus parainfluenzae</name>
    <dbReference type="NCBI Taxonomy" id="729"/>
    <lineage>
        <taxon>Bacteria</taxon>
        <taxon>Pseudomonadati</taxon>
        <taxon>Pseudomonadota</taxon>
        <taxon>Gammaproteobacteria</taxon>
        <taxon>Pasteurellales</taxon>
        <taxon>Pasteurellaceae</taxon>
        <taxon>Haemophilus</taxon>
    </lineage>
</organism>
<evidence type="ECO:0000313" key="1">
    <source>
        <dbReference type="EMBL" id="QPP21531.1"/>
    </source>
</evidence>
<accession>A0A7T1TW52</accession>
<dbReference type="AlphaFoldDB" id="A0A7T1TW52"/>
<gene>
    <name evidence="1" type="ORF">pM1C124_1_00005</name>
</gene>
<dbReference type="EMBL" id="MW111541">
    <property type="protein sequence ID" value="QPP21531.1"/>
    <property type="molecule type" value="Genomic_DNA"/>
</dbReference>
<protein>
    <recommendedName>
        <fullName evidence="2">Plasmid mobilization relaxosome protein MobC</fullName>
    </recommendedName>
</protein>
<geneLocation type="plasmid" evidence="1">
    <name>pM1C124_1</name>
</geneLocation>
<evidence type="ECO:0008006" key="2">
    <source>
        <dbReference type="Google" id="ProtNLM"/>
    </source>
</evidence>
<name>A0A7T1TW52_HAEPA</name>
<keyword evidence="1" id="KW-0614">Plasmid</keyword>
<sequence length="152" mass="17513">MTQKKTLTKATLNSRLEIRLPEETKRKLSDYCTVANTSSSEFIRQIIDDGDLPDVRAMSIYQVKKAMLEPLITELSRIGNNLNQSVRTMHLTRQLYELNRNNPKLSGELDQSAFILSCLTTFNHEVELLRKARTELQQLMKDLIKWSGENVS</sequence>
<dbReference type="RefSeq" id="WP_199488236.1">
    <property type="nucleotide sequence ID" value="NZ_MW111541.1"/>
</dbReference>
<proteinExistence type="predicted"/>